<comment type="subcellular location">
    <subcellularLocation>
        <location evidence="1">Membrane</location>
        <topology evidence="1">Multi-pass membrane protein</topology>
    </subcellularLocation>
</comment>
<dbReference type="InterPro" id="IPR051788">
    <property type="entry name" value="MFS_Transporter"/>
</dbReference>
<reference evidence="7 8" key="1">
    <citation type="submission" date="2018-05" db="EMBL/GenBank/DDBJ databases">
        <title>Rhodobacteraceae gen. nov., sp. nov. isolated from sea water.</title>
        <authorList>
            <person name="Ren Y."/>
        </authorList>
    </citation>
    <scope>NUCLEOTIDE SEQUENCE [LARGE SCALE GENOMIC DNA]</scope>
    <source>
        <strain evidence="7 8">TG-679</strain>
    </source>
</reference>
<evidence type="ECO:0000256" key="4">
    <source>
        <dbReference type="ARBA" id="ARBA00023136"/>
    </source>
</evidence>
<dbReference type="AlphaFoldDB" id="A0A2V2LKX4"/>
<dbReference type="Gene3D" id="1.20.1250.20">
    <property type="entry name" value="MFS general substrate transporter like domains"/>
    <property type="match status" value="2"/>
</dbReference>
<feature type="transmembrane region" description="Helical" evidence="5">
    <location>
        <begin position="325"/>
        <end position="345"/>
    </location>
</feature>
<feature type="transmembrane region" description="Helical" evidence="5">
    <location>
        <begin position="44"/>
        <end position="63"/>
    </location>
</feature>
<feature type="transmembrane region" description="Helical" evidence="5">
    <location>
        <begin position="238"/>
        <end position="255"/>
    </location>
</feature>
<keyword evidence="4 5" id="KW-0472">Membrane</keyword>
<dbReference type="PANTHER" id="PTHR23514">
    <property type="entry name" value="BYPASS OF STOP CODON PROTEIN 6"/>
    <property type="match status" value="1"/>
</dbReference>
<evidence type="ECO:0000256" key="5">
    <source>
        <dbReference type="SAM" id="Phobius"/>
    </source>
</evidence>
<evidence type="ECO:0000313" key="8">
    <source>
        <dbReference type="Proteomes" id="UP000245680"/>
    </source>
</evidence>
<dbReference type="GO" id="GO:0022857">
    <property type="term" value="F:transmembrane transporter activity"/>
    <property type="evidence" value="ECO:0007669"/>
    <property type="project" value="InterPro"/>
</dbReference>
<evidence type="ECO:0000313" key="7">
    <source>
        <dbReference type="EMBL" id="PWR03846.1"/>
    </source>
</evidence>
<dbReference type="SUPFAM" id="SSF103473">
    <property type="entry name" value="MFS general substrate transporter"/>
    <property type="match status" value="1"/>
</dbReference>
<accession>A0A2V2LKX4</accession>
<dbReference type="OrthoDB" id="5526080at2"/>
<dbReference type="PROSITE" id="PS50850">
    <property type="entry name" value="MFS"/>
    <property type="match status" value="1"/>
</dbReference>
<keyword evidence="2 5" id="KW-0812">Transmembrane</keyword>
<name>A0A2V2LKX4_9RHOB</name>
<feature type="transmembrane region" description="Helical" evidence="5">
    <location>
        <begin position="75"/>
        <end position="92"/>
    </location>
</feature>
<evidence type="ECO:0000256" key="2">
    <source>
        <dbReference type="ARBA" id="ARBA00022692"/>
    </source>
</evidence>
<feature type="transmembrane region" description="Helical" evidence="5">
    <location>
        <begin position="267"/>
        <end position="285"/>
    </location>
</feature>
<dbReference type="RefSeq" id="WP_109810407.1">
    <property type="nucleotide sequence ID" value="NZ_QGKU01000015.1"/>
</dbReference>
<comment type="caution">
    <text evidence="7">The sequence shown here is derived from an EMBL/GenBank/DDBJ whole genome shotgun (WGS) entry which is preliminary data.</text>
</comment>
<keyword evidence="3 5" id="KW-1133">Transmembrane helix</keyword>
<feature type="transmembrane region" description="Helical" evidence="5">
    <location>
        <begin position="351"/>
        <end position="374"/>
    </location>
</feature>
<organism evidence="7 8">
    <name type="scientific">Meridianimarinicoccus roseus</name>
    <dbReference type="NCBI Taxonomy" id="2072018"/>
    <lineage>
        <taxon>Bacteria</taxon>
        <taxon>Pseudomonadati</taxon>
        <taxon>Pseudomonadota</taxon>
        <taxon>Alphaproteobacteria</taxon>
        <taxon>Rhodobacterales</taxon>
        <taxon>Paracoccaceae</taxon>
        <taxon>Meridianimarinicoccus</taxon>
    </lineage>
</organism>
<dbReference type="GO" id="GO:0016020">
    <property type="term" value="C:membrane"/>
    <property type="evidence" value="ECO:0007669"/>
    <property type="project" value="UniProtKB-SubCell"/>
</dbReference>
<dbReference type="InterPro" id="IPR011701">
    <property type="entry name" value="MFS"/>
</dbReference>
<feature type="transmembrane region" description="Helical" evidence="5">
    <location>
        <begin position="158"/>
        <end position="178"/>
    </location>
</feature>
<dbReference type="EMBL" id="QGKU01000015">
    <property type="protein sequence ID" value="PWR03846.1"/>
    <property type="molecule type" value="Genomic_DNA"/>
</dbReference>
<dbReference type="Pfam" id="PF07690">
    <property type="entry name" value="MFS_1"/>
    <property type="match status" value="1"/>
</dbReference>
<evidence type="ECO:0000256" key="1">
    <source>
        <dbReference type="ARBA" id="ARBA00004141"/>
    </source>
</evidence>
<dbReference type="InterPro" id="IPR036259">
    <property type="entry name" value="MFS_trans_sf"/>
</dbReference>
<dbReference type="Proteomes" id="UP000245680">
    <property type="component" value="Unassembled WGS sequence"/>
</dbReference>
<evidence type="ECO:0000256" key="3">
    <source>
        <dbReference type="ARBA" id="ARBA00022989"/>
    </source>
</evidence>
<evidence type="ECO:0000259" key="6">
    <source>
        <dbReference type="PROSITE" id="PS50850"/>
    </source>
</evidence>
<dbReference type="InterPro" id="IPR020846">
    <property type="entry name" value="MFS_dom"/>
</dbReference>
<feature type="transmembrane region" description="Helical" evidence="5">
    <location>
        <begin position="198"/>
        <end position="218"/>
    </location>
</feature>
<sequence>MSVLSALSLARVPARAFFALGIFWGCFAAQVPVLKAGLAVSDGRFGTLLLGSACGLMTAMWLAPRADRLLGARGMQAALVALAAAMLLPGAAPAPLAFFAAMLVMGTCSGLLDVLMNARVSELEEVSGRSLMNASHGSFSLGYAAGALATGLAREAGLGPLTIFGVGALVLACIAASLRMAPLASVPDPGASAAPSPLWPVALCGAVTLVAFMSEATVEAWSALHVERTLGGSAAEGALGPAMLGLTMAVGRFSGQLVAERLREWQVIIAAACLSASGALVVAAAPNPAVAYLGFGVLGLGVSVIAPMGLALAGRLVAPHQRTQVISRVAVIGFAGLFFAPALMGHTSEAFGLRAAFASVAGLLLTAVPLALVLRGLQRAGRAAA</sequence>
<dbReference type="PANTHER" id="PTHR23514:SF13">
    <property type="entry name" value="INNER MEMBRANE PROTEIN YBJJ"/>
    <property type="match status" value="1"/>
</dbReference>
<protein>
    <submittedName>
        <fullName evidence="7">MFS transporter</fullName>
    </submittedName>
</protein>
<gene>
    <name evidence="7" type="ORF">DKT77_03785</name>
</gene>
<feature type="domain" description="Major facilitator superfamily (MFS) profile" evidence="6">
    <location>
        <begin position="200"/>
        <end position="385"/>
    </location>
</feature>
<proteinExistence type="predicted"/>
<keyword evidence="8" id="KW-1185">Reference proteome</keyword>
<feature type="transmembrane region" description="Helical" evidence="5">
    <location>
        <begin position="291"/>
        <end position="313"/>
    </location>
</feature>